<dbReference type="InterPro" id="IPR016032">
    <property type="entry name" value="Sig_transdc_resp-reg_C-effctor"/>
</dbReference>
<keyword evidence="3" id="KW-0804">Transcription</keyword>
<dbReference type="PANTHER" id="PTHR44688:SF16">
    <property type="entry name" value="DNA-BINDING TRANSCRIPTIONAL ACTIVATOR DEVR_DOSR"/>
    <property type="match status" value="1"/>
</dbReference>
<evidence type="ECO:0000256" key="3">
    <source>
        <dbReference type="ARBA" id="ARBA00023163"/>
    </source>
</evidence>
<dbReference type="Gene3D" id="1.10.10.10">
    <property type="entry name" value="Winged helix-like DNA-binding domain superfamily/Winged helix DNA-binding domain"/>
    <property type="match status" value="1"/>
</dbReference>
<dbReference type="PRINTS" id="PR00038">
    <property type="entry name" value="HTHLUXR"/>
</dbReference>
<keyword evidence="1" id="KW-0805">Transcription regulation</keyword>
<keyword evidence="7" id="KW-1185">Reference proteome</keyword>
<dbReference type="InterPro" id="IPR036388">
    <property type="entry name" value="WH-like_DNA-bd_sf"/>
</dbReference>
<evidence type="ECO:0000256" key="4">
    <source>
        <dbReference type="SAM" id="MobiDB-lite"/>
    </source>
</evidence>
<feature type="compositionally biased region" description="Basic and acidic residues" evidence="4">
    <location>
        <begin position="847"/>
        <end position="861"/>
    </location>
</feature>
<evidence type="ECO:0000256" key="2">
    <source>
        <dbReference type="ARBA" id="ARBA00023125"/>
    </source>
</evidence>
<dbReference type="Proteomes" id="UP000642819">
    <property type="component" value="Unassembled WGS sequence"/>
</dbReference>
<feature type="domain" description="HTH luxR-type" evidence="5">
    <location>
        <begin position="875"/>
        <end position="939"/>
    </location>
</feature>
<dbReference type="Pfam" id="PF00196">
    <property type="entry name" value="GerE"/>
    <property type="match status" value="1"/>
</dbReference>
<dbReference type="InterPro" id="IPR000792">
    <property type="entry name" value="Tscrpt_reg_LuxR_C"/>
</dbReference>
<reference evidence="7" key="1">
    <citation type="journal article" date="2019" name="Int. J. Syst. Evol. Microbiol.">
        <title>The Global Catalogue of Microorganisms (GCM) 10K type strain sequencing project: providing services to taxonomists for standard genome sequencing and annotation.</title>
        <authorList>
            <consortium name="The Broad Institute Genomics Platform"/>
            <consortium name="The Broad Institute Genome Sequencing Center for Infectious Disease"/>
            <person name="Wu L."/>
            <person name="Ma J."/>
        </authorList>
    </citation>
    <scope>NUCLEOTIDE SEQUENCE [LARGE SCALE GENOMIC DNA]</scope>
    <source>
        <strain evidence="7">KCTC 19466</strain>
    </source>
</reference>
<evidence type="ECO:0000259" key="5">
    <source>
        <dbReference type="PROSITE" id="PS50043"/>
    </source>
</evidence>
<accession>A0ABQ3GH90</accession>
<evidence type="ECO:0000313" key="7">
    <source>
        <dbReference type="Proteomes" id="UP000642819"/>
    </source>
</evidence>
<evidence type="ECO:0000256" key="1">
    <source>
        <dbReference type="ARBA" id="ARBA00023015"/>
    </source>
</evidence>
<dbReference type="SUPFAM" id="SSF46894">
    <property type="entry name" value="C-terminal effector domain of the bipartite response regulators"/>
    <property type="match status" value="1"/>
</dbReference>
<evidence type="ECO:0000313" key="6">
    <source>
        <dbReference type="EMBL" id="GHD04475.1"/>
    </source>
</evidence>
<organism evidence="6 7">
    <name type="scientific">Zhihengliuella salsuginis</name>
    <dbReference type="NCBI Taxonomy" id="578222"/>
    <lineage>
        <taxon>Bacteria</taxon>
        <taxon>Bacillati</taxon>
        <taxon>Actinomycetota</taxon>
        <taxon>Actinomycetes</taxon>
        <taxon>Micrococcales</taxon>
        <taxon>Micrococcaceae</taxon>
        <taxon>Zhihengliuella</taxon>
    </lineage>
</organism>
<dbReference type="EMBL" id="BMXK01000004">
    <property type="protein sequence ID" value="GHD04475.1"/>
    <property type="molecule type" value="Genomic_DNA"/>
</dbReference>
<feature type="region of interest" description="Disordered" evidence="4">
    <location>
        <begin position="847"/>
        <end position="876"/>
    </location>
</feature>
<protein>
    <recommendedName>
        <fullName evidence="5">HTH luxR-type domain-containing protein</fullName>
    </recommendedName>
</protein>
<dbReference type="CDD" id="cd06170">
    <property type="entry name" value="LuxR_C_like"/>
    <property type="match status" value="1"/>
</dbReference>
<dbReference type="PANTHER" id="PTHR44688">
    <property type="entry name" value="DNA-BINDING TRANSCRIPTIONAL ACTIVATOR DEVR_DOSR"/>
    <property type="match status" value="1"/>
</dbReference>
<dbReference type="PROSITE" id="PS50043">
    <property type="entry name" value="HTH_LUXR_2"/>
    <property type="match status" value="1"/>
</dbReference>
<gene>
    <name evidence="6" type="ORF">GCM10008096_11860</name>
</gene>
<dbReference type="SMART" id="SM00421">
    <property type="entry name" value="HTH_LUXR"/>
    <property type="match status" value="1"/>
</dbReference>
<sequence>MWSALRDYLDWPRKFASLESTDRSVPGSAVCQLVPGLTPEMTEDVAGAVAYSLSVLDTFEEPTIIILENAQWTDPVSTAVMSGILPYLGNYPVLFIGTVRPCMDESAQQLVRAALAPATSSYIALPPLEADQTRESLESMLGVPVGRDIARRFHEATGGLPLLLEEAARALHPGRHDAHAVAEALDVFESRTARRVRDFDASVADSLSYLTPTARQVLRLLSLSPDSLTAAQLQQACALTDLRAADLLPLQDSDFIRWDPVDYGYHVSLVPIGQAVRHMMMPDEIAECHRALGEAGDLAAAPLHRFLGQHPEALGGRVAPGAGDIRVPAEIAEDILRLLDRREHARVVAYLNALARVSPGDDTLALALLARWREPRENLWGPIRLAMRGARCPLLLAVARAVQHFTEAHYEAAVAELTRAGSVEVESPAAAYVFLQAVDRVGRTDAVRGTLHQSRDLRRVAARHLERLAAELEDPAPEDIPLEGFALRERLATLRASFALWEELADLAPALQDVRPGMFAELSRRQAGVLEGLPDSEEDALAVRVHAAARARDFGDRASVIRILGHRTVVEAGSDDLAADAYCHLALTYFDAGQFARAAEFGGLARAQAFGSHNAELLLTAEAVGVLVDGARGGREAVAPLLDELAESSDVVWLPFVRLAAAYVRAWAAMADEDYDDVVSALSPVSDNVLGWQPLGMVSVALLARAQYYSGSAVLAGEGLALVDEHGIGAMEPVAEFVTGYLRALASAEAEPRRAAGEFAAALEVADKIPGLGTGAPDGRGGGFRLYRALAAHDFGRLVARCPDELREYMPEAYRAALSAQQLWITSQAGGLRRATDVVVRDLRAVLDGRSKRPPDPDVPRRPAPPRPRQSERAATQALEKLTAREREIAVLIGRGLTNKEVADRLVISVRTAEYHAANIARNLRLGSRAEVREVFAGE</sequence>
<name>A0ABQ3GH90_9MICC</name>
<proteinExistence type="predicted"/>
<comment type="caution">
    <text evidence="6">The sequence shown here is derived from an EMBL/GenBank/DDBJ whole genome shotgun (WGS) entry which is preliminary data.</text>
</comment>
<keyword evidence="2" id="KW-0238">DNA-binding</keyword>